<dbReference type="Proteomes" id="UP000051888">
    <property type="component" value="Unassembled WGS sequence"/>
</dbReference>
<dbReference type="PANTHER" id="PTHR43777">
    <property type="entry name" value="MOLYBDENUM COFACTOR CYTIDYLYLTRANSFERASE"/>
    <property type="match status" value="1"/>
</dbReference>
<dbReference type="RefSeq" id="WP_055742297.1">
    <property type="nucleotide sequence ID" value="NZ_JAAIWL010000002.1"/>
</dbReference>
<protein>
    <recommendedName>
        <fullName evidence="1">MobA-like NTP transferase domain-containing protein</fullName>
    </recommendedName>
</protein>
<evidence type="ECO:0000313" key="2">
    <source>
        <dbReference type="EMBL" id="KQL50693.1"/>
    </source>
</evidence>
<dbReference type="InterPro" id="IPR029044">
    <property type="entry name" value="Nucleotide-diphossugar_trans"/>
</dbReference>
<dbReference type="PANTHER" id="PTHR43777:SF1">
    <property type="entry name" value="MOLYBDENUM COFACTOR CYTIDYLYLTRANSFERASE"/>
    <property type="match status" value="1"/>
</dbReference>
<keyword evidence="3" id="KW-1185">Reference proteome</keyword>
<evidence type="ECO:0000259" key="1">
    <source>
        <dbReference type="Pfam" id="PF12804"/>
    </source>
</evidence>
<name>A0A0Q3WS41_9BACI</name>
<comment type="caution">
    <text evidence="2">The sequence shown here is derived from an EMBL/GenBank/DDBJ whole genome shotgun (WGS) entry which is preliminary data.</text>
</comment>
<dbReference type="STRING" id="157838.AN964_23990"/>
<dbReference type="CDD" id="cd04182">
    <property type="entry name" value="GT_2_like_f"/>
    <property type="match status" value="1"/>
</dbReference>
<dbReference type="SUPFAM" id="SSF53448">
    <property type="entry name" value="Nucleotide-diphospho-sugar transferases"/>
    <property type="match status" value="1"/>
</dbReference>
<dbReference type="GO" id="GO:0016779">
    <property type="term" value="F:nucleotidyltransferase activity"/>
    <property type="evidence" value="ECO:0007669"/>
    <property type="project" value="UniProtKB-ARBA"/>
</dbReference>
<gene>
    <name evidence="2" type="ORF">AN964_23990</name>
</gene>
<dbReference type="PATRIC" id="fig|157838.3.peg.5279"/>
<dbReference type="AlphaFoldDB" id="A0A0Q3WS41"/>
<reference evidence="2 3" key="1">
    <citation type="submission" date="2015-09" db="EMBL/GenBank/DDBJ databases">
        <title>Genome sequencing project for genomic taxonomy and phylogenomics of Bacillus-like bacteria.</title>
        <authorList>
            <person name="Liu B."/>
            <person name="Wang J."/>
            <person name="Zhu Y."/>
            <person name="Liu G."/>
            <person name="Chen Q."/>
            <person name="Chen Z."/>
            <person name="Lan J."/>
            <person name="Che J."/>
            <person name="Ge C."/>
            <person name="Shi H."/>
            <person name="Pan Z."/>
            <person name="Liu X."/>
        </authorList>
    </citation>
    <scope>NUCLEOTIDE SEQUENCE [LARGE SCALE GENOMIC DNA]</scope>
    <source>
        <strain evidence="2 3">LMG 18435</strain>
    </source>
</reference>
<sequence length="202" mass="22738">MTGIFAVILASGQSTRMGTPKLLLPWKGISIIEHILSNTFLFPFEGVKVVVPDSNVPLKRIVSTFPCDPINNHYPELGMGYSLSLAIRSLPPDAQAALILLGDQPKLHSDDIQNICESFLQKFLTKNEKSIIQMKYRDGFVGHPTLFSSHFFRELASINGDKGGKDIIRNNRRFLSHCLSEYPYPKDIDTPEDYQRLMIEGD</sequence>
<dbReference type="EMBL" id="LJJC01000015">
    <property type="protein sequence ID" value="KQL50693.1"/>
    <property type="molecule type" value="Genomic_DNA"/>
</dbReference>
<feature type="domain" description="MobA-like NTP transferase" evidence="1">
    <location>
        <begin position="6"/>
        <end position="171"/>
    </location>
</feature>
<accession>A0A0Q3WS41</accession>
<proteinExistence type="predicted"/>
<dbReference type="Gene3D" id="3.90.550.10">
    <property type="entry name" value="Spore Coat Polysaccharide Biosynthesis Protein SpsA, Chain A"/>
    <property type="match status" value="1"/>
</dbReference>
<evidence type="ECO:0000313" key="3">
    <source>
        <dbReference type="Proteomes" id="UP000051888"/>
    </source>
</evidence>
<organism evidence="2 3">
    <name type="scientific">Heyndrickxia shackletonii</name>
    <dbReference type="NCBI Taxonomy" id="157838"/>
    <lineage>
        <taxon>Bacteria</taxon>
        <taxon>Bacillati</taxon>
        <taxon>Bacillota</taxon>
        <taxon>Bacilli</taxon>
        <taxon>Bacillales</taxon>
        <taxon>Bacillaceae</taxon>
        <taxon>Heyndrickxia</taxon>
    </lineage>
</organism>
<dbReference type="InterPro" id="IPR025877">
    <property type="entry name" value="MobA-like_NTP_Trfase"/>
</dbReference>
<dbReference type="OrthoDB" id="285216at2"/>
<dbReference type="Pfam" id="PF12804">
    <property type="entry name" value="NTP_transf_3"/>
    <property type="match status" value="1"/>
</dbReference>